<dbReference type="EMBL" id="MIEK01000021">
    <property type="protein sequence ID" value="OEH82504.1"/>
    <property type="molecule type" value="Genomic_DNA"/>
</dbReference>
<sequence length="77" mass="9015">MQGEIEKHWLDCSLYFVSFSVCNPSCKDGIYKIVKQIVVREGITEEEVIEIVKTKFHNVISIEYVDLFNDDVLFLKE</sequence>
<comment type="caution">
    <text evidence="1">The sequence shown here is derived from an EMBL/GenBank/DDBJ whole genome shotgun (WGS) entry which is preliminary data.</text>
</comment>
<dbReference type="AlphaFoldDB" id="A0A1E5KXA9"/>
<accession>A0A1E5KXA9</accession>
<protein>
    <submittedName>
        <fullName evidence="1">Uncharacterized protein</fullName>
    </submittedName>
</protein>
<dbReference type="RefSeq" id="WP_069698501.1">
    <property type="nucleotide sequence ID" value="NZ_JAGGMA010000028.1"/>
</dbReference>
<dbReference type="STRING" id="762845.BCR26_13095"/>
<proteinExistence type="predicted"/>
<evidence type="ECO:0000313" key="1">
    <source>
        <dbReference type="EMBL" id="OEH82504.1"/>
    </source>
</evidence>
<name>A0A1E5KXA9_9ENTE</name>
<reference evidence="1 2" key="1">
    <citation type="submission" date="2016-09" db="EMBL/GenBank/DDBJ databases">
        <authorList>
            <person name="Capua I."/>
            <person name="De Benedictis P."/>
            <person name="Joannis T."/>
            <person name="Lombin L.H."/>
            <person name="Cattoli G."/>
        </authorList>
    </citation>
    <scope>NUCLEOTIDE SEQUENCE [LARGE SCALE GENOMIC DNA]</scope>
    <source>
        <strain evidence="1 2">LMG 25899</strain>
    </source>
</reference>
<gene>
    <name evidence="1" type="ORF">BCR26_13095</name>
</gene>
<evidence type="ECO:0000313" key="2">
    <source>
        <dbReference type="Proteomes" id="UP000095256"/>
    </source>
</evidence>
<organism evidence="1 2">
    <name type="scientific">Enterococcus rivorum</name>
    <dbReference type="NCBI Taxonomy" id="762845"/>
    <lineage>
        <taxon>Bacteria</taxon>
        <taxon>Bacillati</taxon>
        <taxon>Bacillota</taxon>
        <taxon>Bacilli</taxon>
        <taxon>Lactobacillales</taxon>
        <taxon>Enterococcaceae</taxon>
        <taxon>Enterococcus</taxon>
    </lineage>
</organism>
<keyword evidence="2" id="KW-1185">Reference proteome</keyword>
<dbReference type="Proteomes" id="UP000095256">
    <property type="component" value="Unassembled WGS sequence"/>
</dbReference>